<evidence type="ECO:0000256" key="8">
    <source>
        <dbReference type="ARBA" id="ARBA00022840"/>
    </source>
</evidence>
<dbReference type="Pfam" id="PF02223">
    <property type="entry name" value="Thymidylate_kin"/>
    <property type="match status" value="1"/>
</dbReference>
<dbReference type="GO" id="GO:0006235">
    <property type="term" value="P:dTTP biosynthetic process"/>
    <property type="evidence" value="ECO:0007669"/>
    <property type="project" value="UniProtKB-UniRule"/>
</dbReference>
<evidence type="ECO:0000256" key="9">
    <source>
        <dbReference type="ARBA" id="ARBA00048743"/>
    </source>
</evidence>
<dbReference type="CDD" id="cd01672">
    <property type="entry name" value="TMPK"/>
    <property type="match status" value="1"/>
</dbReference>
<dbReference type="SUPFAM" id="SSF52540">
    <property type="entry name" value="P-loop containing nucleoside triphosphate hydrolases"/>
    <property type="match status" value="1"/>
</dbReference>
<evidence type="ECO:0000313" key="14">
    <source>
        <dbReference type="EMBL" id="QAS69240.1"/>
    </source>
</evidence>
<dbReference type="NCBIfam" id="TIGR00041">
    <property type="entry name" value="DTMP_kinase"/>
    <property type="match status" value="1"/>
</dbReference>
<reference evidence="14" key="3">
    <citation type="submission" date="2020-01" db="EMBL/GenBank/DDBJ databases">
        <authorList>
            <person name="Cousin F.J."/>
            <person name="Le Guellec R."/>
            <person name="Cretenet M."/>
        </authorList>
    </citation>
    <scope>NUCLEOTIDE SEQUENCE</scope>
    <source>
        <strain evidence="14">UCMA 15228</strain>
    </source>
</reference>
<evidence type="ECO:0000313" key="13">
    <source>
        <dbReference type="EMBL" id="MDN6900761.1"/>
    </source>
</evidence>
<feature type="binding site" evidence="11">
    <location>
        <begin position="11"/>
        <end position="18"/>
    </location>
    <ligand>
        <name>ATP</name>
        <dbReference type="ChEBI" id="CHEBI:30616"/>
    </ligand>
</feature>
<dbReference type="RefSeq" id="WP_128685177.1">
    <property type="nucleotide sequence ID" value="NZ_CP029684.2"/>
</dbReference>
<dbReference type="InterPro" id="IPR039430">
    <property type="entry name" value="Thymidylate_kin-like_dom"/>
</dbReference>
<keyword evidence="5 11" id="KW-0545">Nucleotide biosynthesis</keyword>
<accession>A0AAJ1RF65</accession>
<evidence type="ECO:0000313" key="16">
    <source>
        <dbReference type="Proteomes" id="UP001167919"/>
    </source>
</evidence>
<keyword evidence="4 11" id="KW-0808">Transferase</keyword>
<comment type="catalytic activity">
    <reaction evidence="9 11">
        <text>dTMP + ATP = dTDP + ADP</text>
        <dbReference type="Rhea" id="RHEA:13517"/>
        <dbReference type="ChEBI" id="CHEBI:30616"/>
        <dbReference type="ChEBI" id="CHEBI:58369"/>
        <dbReference type="ChEBI" id="CHEBI:63528"/>
        <dbReference type="ChEBI" id="CHEBI:456216"/>
        <dbReference type="EC" id="2.7.4.9"/>
    </reaction>
</comment>
<dbReference type="EMBL" id="CP029684">
    <property type="protein sequence ID" value="QAS69240.1"/>
    <property type="molecule type" value="Genomic_DNA"/>
</dbReference>
<keyword evidence="8 11" id="KW-0067">ATP-binding</keyword>
<evidence type="ECO:0000256" key="5">
    <source>
        <dbReference type="ARBA" id="ARBA00022727"/>
    </source>
</evidence>
<evidence type="ECO:0000256" key="1">
    <source>
        <dbReference type="ARBA" id="ARBA00009776"/>
    </source>
</evidence>
<comment type="similarity">
    <text evidence="1 11">Belongs to the thymidylate kinase family.</text>
</comment>
<dbReference type="FunFam" id="3.40.50.300:FF:000225">
    <property type="entry name" value="Thymidylate kinase"/>
    <property type="match status" value="1"/>
</dbReference>
<dbReference type="GO" id="GO:0004798">
    <property type="term" value="F:dTMP kinase activity"/>
    <property type="evidence" value="ECO:0007669"/>
    <property type="project" value="UniProtKB-UniRule"/>
</dbReference>
<dbReference type="InterPro" id="IPR027417">
    <property type="entry name" value="P-loop_NTPase"/>
</dbReference>
<dbReference type="Gene3D" id="3.40.50.300">
    <property type="entry name" value="P-loop containing nucleotide triphosphate hydrolases"/>
    <property type="match status" value="1"/>
</dbReference>
<keyword evidence="6 11" id="KW-0547">Nucleotide-binding</keyword>
<name>A0AAJ1RF65_9LACO</name>
<dbReference type="InterPro" id="IPR018094">
    <property type="entry name" value="Thymidylate_kinase"/>
</dbReference>
<reference evidence="14 15" key="1">
    <citation type="journal article" date="2019" name="Syst. Appl. Microbiol.">
        <title>Oenococcus sicerae sp. nov., isolated from French cider.</title>
        <authorList>
            <person name="Cousin F.J."/>
            <person name="Le Guellec R."/>
            <person name="Chagnot C."/>
            <person name="Goux D."/>
            <person name="Dalmasso M."/>
            <person name="Laplace J.M."/>
            <person name="Cretenet M."/>
        </authorList>
    </citation>
    <scope>NUCLEOTIDE SEQUENCE [LARGE SCALE GENOMIC DNA]</scope>
    <source>
        <strain evidence="14 15">UCMA 15228</strain>
    </source>
</reference>
<dbReference type="GO" id="GO:0005829">
    <property type="term" value="C:cytosol"/>
    <property type="evidence" value="ECO:0007669"/>
    <property type="project" value="TreeGrafter"/>
</dbReference>
<dbReference type="Proteomes" id="UP000286907">
    <property type="component" value="Chromosome"/>
</dbReference>
<dbReference type="AlphaFoldDB" id="A0AAJ1RF65"/>
<dbReference type="InterPro" id="IPR018095">
    <property type="entry name" value="Thymidylate_kin_CS"/>
</dbReference>
<evidence type="ECO:0000256" key="10">
    <source>
        <dbReference type="ARBA" id="ARBA00057735"/>
    </source>
</evidence>
<dbReference type="PANTHER" id="PTHR10344:SF4">
    <property type="entry name" value="UMP-CMP KINASE 2, MITOCHONDRIAL"/>
    <property type="match status" value="1"/>
</dbReference>
<dbReference type="GO" id="GO:0005524">
    <property type="term" value="F:ATP binding"/>
    <property type="evidence" value="ECO:0007669"/>
    <property type="project" value="UniProtKB-UniRule"/>
</dbReference>
<proteinExistence type="inferred from homology"/>
<evidence type="ECO:0000256" key="2">
    <source>
        <dbReference type="ARBA" id="ARBA00012980"/>
    </source>
</evidence>
<feature type="domain" description="Thymidylate kinase-like" evidence="12">
    <location>
        <begin position="9"/>
        <end position="198"/>
    </location>
</feature>
<dbReference type="EC" id="2.7.4.9" evidence="2 11"/>
<dbReference type="PROSITE" id="PS01331">
    <property type="entry name" value="THYMIDYLATE_KINASE"/>
    <property type="match status" value="1"/>
</dbReference>
<gene>
    <name evidence="11" type="primary">tmk</name>
    <name evidence="14" type="ORF">DLJ48_01215</name>
    <name evidence="13" type="ORF">EVC35_07050</name>
</gene>
<reference evidence="13" key="2">
    <citation type="submission" date="2019-01" db="EMBL/GenBank/DDBJ databases">
        <title>Oenococcus sicerae UCMA17102.</title>
        <authorList>
            <person name="Cousin F.J."/>
            <person name="Le Guellec R."/>
            <person name="Cretenet M."/>
        </authorList>
    </citation>
    <scope>NUCLEOTIDE SEQUENCE</scope>
    <source>
        <strain evidence="13">UCMA17102</strain>
    </source>
</reference>
<keyword evidence="15" id="KW-1185">Reference proteome</keyword>
<evidence type="ECO:0000313" key="15">
    <source>
        <dbReference type="Proteomes" id="UP000286907"/>
    </source>
</evidence>
<comment type="function">
    <text evidence="10 11">Phosphorylation of dTMP to form dTDP in both de novo and salvage pathways of dTTP synthesis.</text>
</comment>
<sequence>MKKGYFITIEGPDGSGKTSLITRLAPQLKELFADQLVETREPGGVRISEAIRDIVLGSKYPEMNRRTEALLFAAARAQHLVEKIEPALAAGKIVLSDRFVDSSVAYQGGGRALGTTAIRQINDFATNGLQPNLTLLLDLPSEMGLARIMKFRADDVDRLDKDALGFHQKVRQTYLQLAKEFPERIKVIDAQQSPEKIAANALQLIQESLKGWI</sequence>
<protein>
    <recommendedName>
        <fullName evidence="3 11">Thymidylate kinase</fullName>
        <ecNumber evidence="2 11">2.7.4.9</ecNumber>
    </recommendedName>
    <alternativeName>
        <fullName evidence="11">dTMP kinase</fullName>
    </alternativeName>
</protein>
<evidence type="ECO:0000256" key="6">
    <source>
        <dbReference type="ARBA" id="ARBA00022741"/>
    </source>
</evidence>
<dbReference type="HAMAP" id="MF_00165">
    <property type="entry name" value="Thymidylate_kinase"/>
    <property type="match status" value="1"/>
</dbReference>
<evidence type="ECO:0000256" key="4">
    <source>
        <dbReference type="ARBA" id="ARBA00022679"/>
    </source>
</evidence>
<evidence type="ECO:0000256" key="11">
    <source>
        <dbReference type="HAMAP-Rule" id="MF_00165"/>
    </source>
</evidence>
<evidence type="ECO:0000256" key="3">
    <source>
        <dbReference type="ARBA" id="ARBA00017144"/>
    </source>
</evidence>
<dbReference type="PANTHER" id="PTHR10344">
    <property type="entry name" value="THYMIDYLATE KINASE"/>
    <property type="match status" value="1"/>
</dbReference>
<keyword evidence="7 11" id="KW-0418">Kinase</keyword>
<organism evidence="13 16">
    <name type="scientific">Oenococcus sicerae</name>
    <dbReference type="NCBI Taxonomy" id="2203724"/>
    <lineage>
        <taxon>Bacteria</taxon>
        <taxon>Bacillati</taxon>
        <taxon>Bacillota</taxon>
        <taxon>Bacilli</taxon>
        <taxon>Lactobacillales</taxon>
        <taxon>Lactobacillaceae</taxon>
        <taxon>Oenococcus</taxon>
    </lineage>
</organism>
<evidence type="ECO:0000256" key="7">
    <source>
        <dbReference type="ARBA" id="ARBA00022777"/>
    </source>
</evidence>
<dbReference type="EMBL" id="SDWY01000003">
    <property type="protein sequence ID" value="MDN6900761.1"/>
    <property type="molecule type" value="Genomic_DNA"/>
</dbReference>
<dbReference type="Proteomes" id="UP001167919">
    <property type="component" value="Unassembled WGS sequence"/>
</dbReference>
<dbReference type="GO" id="GO:0006233">
    <property type="term" value="P:dTDP biosynthetic process"/>
    <property type="evidence" value="ECO:0007669"/>
    <property type="project" value="InterPro"/>
</dbReference>
<evidence type="ECO:0000259" key="12">
    <source>
        <dbReference type="Pfam" id="PF02223"/>
    </source>
</evidence>
<dbReference type="GO" id="GO:0006227">
    <property type="term" value="P:dUDP biosynthetic process"/>
    <property type="evidence" value="ECO:0007669"/>
    <property type="project" value="TreeGrafter"/>
</dbReference>